<name>A0A9P4WH74_9PLEO</name>
<evidence type="ECO:0000256" key="1">
    <source>
        <dbReference type="RuleBase" id="RU369120"/>
    </source>
</evidence>
<dbReference type="GO" id="GO:0006696">
    <property type="term" value="P:ergosterol biosynthetic process"/>
    <property type="evidence" value="ECO:0007669"/>
    <property type="project" value="TreeGrafter"/>
</dbReference>
<reference evidence="2" key="1">
    <citation type="submission" date="2019-04" db="EMBL/GenBank/DDBJ databases">
        <title>Sequencing of skin fungus with MAO and IRED activity.</title>
        <authorList>
            <person name="Marsaioli A.J."/>
            <person name="Bonatto J.M.C."/>
            <person name="Reis Junior O."/>
        </authorList>
    </citation>
    <scope>NUCLEOTIDE SEQUENCE</scope>
    <source>
        <strain evidence="2">28M1</strain>
    </source>
</reference>
<comment type="caution">
    <text evidence="2">The sequence shown here is derived from an EMBL/GenBank/DDBJ whole genome shotgun (WGS) entry which is preliminary data.</text>
</comment>
<keyword evidence="1" id="KW-0756">Sterol biosynthesis</keyword>
<keyword evidence="3" id="KW-1185">Reference proteome</keyword>
<keyword evidence="1" id="KW-1133">Transmembrane helix</keyword>
<keyword evidence="1" id="KW-0472">Membrane</keyword>
<dbReference type="PANTHER" id="PTHR21257">
    <property type="entry name" value="DELTA(14)-STEROL REDUCTASE"/>
    <property type="match status" value="1"/>
</dbReference>
<comment type="caution">
    <text evidence="1">Lacks conserved residue(s) required for the propagation of feature annotation.</text>
</comment>
<evidence type="ECO:0000313" key="2">
    <source>
        <dbReference type="EMBL" id="KAF3032037.1"/>
    </source>
</evidence>
<gene>
    <name evidence="2" type="ORF">E8E12_003284</name>
</gene>
<keyword evidence="1" id="KW-0812">Transmembrane</keyword>
<feature type="transmembrane region" description="Helical" evidence="1">
    <location>
        <begin position="70"/>
        <end position="91"/>
    </location>
</feature>
<feature type="transmembrane region" description="Helical" evidence="1">
    <location>
        <begin position="98"/>
        <end position="120"/>
    </location>
</feature>
<sequence>MSNDNPLGVQRGNYNWTLPQPLLFCLGRLASIPLQYAIVTYNPFGVSQLPSSSSLDLSFAPSWLPILEPLTIFLAMTGVLVVKQSIWMFYLCNERLTLQFALFGTLADFIYEGICALVFSVATTNPMWHPRFLYLGAAVHFFATQIELAAELQRKSFKDDPKNKGKLCTTGAWGVVRHPNFSTNVVYGAAYGFATGGPLFALLPVAIYLGNFTTNAIPPKEVYLAEKYGQQWEKYRRIVRWKLFPGVY</sequence>
<proteinExistence type="inferred from homology"/>
<dbReference type="AlphaFoldDB" id="A0A9P4WH74"/>
<protein>
    <recommendedName>
        <fullName evidence="1">Delta(14)-sterol reductase</fullName>
    </recommendedName>
    <alternativeName>
        <fullName evidence="1">C-14 sterol reductase</fullName>
    </alternativeName>
    <alternativeName>
        <fullName evidence="1">Sterol C14-reductase</fullName>
    </alternativeName>
</protein>
<dbReference type="PANTHER" id="PTHR21257:SF52">
    <property type="entry name" value="DELTA(14)-STEROL REDUCTASE TM7SF2"/>
    <property type="match status" value="1"/>
</dbReference>
<keyword evidence="1" id="KW-1207">Sterol metabolism</keyword>
<dbReference type="EMBL" id="SWKV01000113">
    <property type="protein sequence ID" value="KAF3032037.1"/>
    <property type="molecule type" value="Genomic_DNA"/>
</dbReference>
<keyword evidence="1" id="KW-0444">Lipid biosynthesis</keyword>
<dbReference type="Proteomes" id="UP000758155">
    <property type="component" value="Unassembled WGS sequence"/>
</dbReference>
<dbReference type="OrthoDB" id="67965at2759"/>
<dbReference type="GO" id="GO:0005789">
    <property type="term" value="C:endoplasmic reticulum membrane"/>
    <property type="evidence" value="ECO:0007669"/>
    <property type="project" value="TreeGrafter"/>
</dbReference>
<keyword evidence="1" id="KW-0560">Oxidoreductase</keyword>
<organism evidence="2 3">
    <name type="scientific">Didymella heteroderae</name>
    <dbReference type="NCBI Taxonomy" id="1769908"/>
    <lineage>
        <taxon>Eukaryota</taxon>
        <taxon>Fungi</taxon>
        <taxon>Dikarya</taxon>
        <taxon>Ascomycota</taxon>
        <taxon>Pezizomycotina</taxon>
        <taxon>Dothideomycetes</taxon>
        <taxon>Pleosporomycetidae</taxon>
        <taxon>Pleosporales</taxon>
        <taxon>Pleosporineae</taxon>
        <taxon>Didymellaceae</taxon>
        <taxon>Didymella</taxon>
    </lineage>
</organism>
<keyword evidence="1" id="KW-0752">Steroid biosynthesis</keyword>
<evidence type="ECO:0000313" key="3">
    <source>
        <dbReference type="Proteomes" id="UP000758155"/>
    </source>
</evidence>
<comment type="similarity">
    <text evidence="1">Belongs to the ERG4/ERG24 family.</text>
</comment>
<dbReference type="InterPro" id="IPR010721">
    <property type="entry name" value="UstE-like"/>
</dbReference>
<keyword evidence="1" id="KW-0443">Lipid metabolism</keyword>
<dbReference type="Gene3D" id="1.20.120.1630">
    <property type="match status" value="1"/>
</dbReference>
<dbReference type="Pfam" id="PF06966">
    <property type="entry name" value="DUF1295"/>
    <property type="match status" value="1"/>
</dbReference>
<dbReference type="GO" id="GO:0050613">
    <property type="term" value="F:Delta14-sterol reductase activity"/>
    <property type="evidence" value="ECO:0007669"/>
    <property type="project" value="TreeGrafter"/>
</dbReference>
<keyword evidence="1" id="KW-0753">Steroid metabolism</keyword>
<accession>A0A9P4WH74</accession>